<dbReference type="AlphaFoldDB" id="A0A6B0RY82"/>
<gene>
    <name evidence="1" type="ORF">E5288_WYG008713</name>
</gene>
<comment type="caution">
    <text evidence="1">The sequence shown here is derived from an EMBL/GenBank/DDBJ whole genome shotgun (WGS) entry which is preliminary data.</text>
</comment>
<evidence type="ECO:0000313" key="2">
    <source>
        <dbReference type="Proteomes" id="UP000322234"/>
    </source>
</evidence>
<name>A0A6B0RY82_9CETA</name>
<keyword evidence="2" id="KW-1185">Reference proteome</keyword>
<organism evidence="1 2">
    <name type="scientific">Bos mutus</name>
    <name type="common">wild yak</name>
    <dbReference type="NCBI Taxonomy" id="72004"/>
    <lineage>
        <taxon>Eukaryota</taxon>
        <taxon>Metazoa</taxon>
        <taxon>Chordata</taxon>
        <taxon>Craniata</taxon>
        <taxon>Vertebrata</taxon>
        <taxon>Euteleostomi</taxon>
        <taxon>Mammalia</taxon>
        <taxon>Eutheria</taxon>
        <taxon>Laurasiatheria</taxon>
        <taxon>Artiodactyla</taxon>
        <taxon>Ruminantia</taxon>
        <taxon>Pecora</taxon>
        <taxon>Bovidae</taxon>
        <taxon>Bovinae</taxon>
        <taxon>Bos</taxon>
    </lineage>
</organism>
<proteinExistence type="predicted"/>
<accession>A0A6B0RY82</accession>
<evidence type="ECO:0000313" key="1">
    <source>
        <dbReference type="EMBL" id="MXQ94572.1"/>
    </source>
</evidence>
<sequence>MDVGFHPRDTVGASQSSYYRFYNRVGVLSVEQRSMASALMKEMADVLWLRYFYRITLVVHRVGVLSVEQRSMASALMKEMADVLWLRYFYRITLVVHREWLWHLSRN</sequence>
<dbReference type="EMBL" id="VBQZ03000116">
    <property type="protein sequence ID" value="MXQ94572.1"/>
    <property type="molecule type" value="Genomic_DNA"/>
</dbReference>
<protein>
    <submittedName>
        <fullName evidence="1">Uncharacterized protein</fullName>
    </submittedName>
</protein>
<reference evidence="1" key="1">
    <citation type="submission" date="2019-10" db="EMBL/GenBank/DDBJ databases">
        <title>The sequence and de novo assembly of the wild yak genome.</title>
        <authorList>
            <person name="Liu Y."/>
        </authorList>
    </citation>
    <scope>NUCLEOTIDE SEQUENCE [LARGE SCALE GENOMIC DNA]</scope>
    <source>
        <strain evidence="1">WY2019</strain>
    </source>
</reference>
<dbReference type="Proteomes" id="UP000322234">
    <property type="component" value="Unassembled WGS sequence"/>
</dbReference>